<dbReference type="PRINTS" id="PR00081">
    <property type="entry name" value="GDHRDH"/>
</dbReference>
<dbReference type="Pfam" id="PF00106">
    <property type="entry name" value="adh_short"/>
    <property type="match status" value="1"/>
</dbReference>
<dbReference type="HOGENOM" id="CLU_010194_2_19_7"/>
<sequence length="141" mass="14924">MRLQNKIAVITGAASGFGKATAIRFAREGARVVLVDLNESGAQAVAADIRRADGEAIAVGGDVTQLADCRRMVQEAVANYGQLDVLFNNAGVPMAPTPIEEVSDGLWEKLWSVNVTGVLHGCQAAIPQMKEQGHGVIINRE</sequence>
<comment type="caution">
    <text evidence="3">The sequence shown here is derived from an EMBL/GenBank/DDBJ whole genome shotgun (WGS) entry which is preliminary data.</text>
</comment>
<accession>W4L955</accession>
<organism evidence="3 4">
    <name type="scientific">Entotheonella factor</name>
    <dbReference type="NCBI Taxonomy" id="1429438"/>
    <lineage>
        <taxon>Bacteria</taxon>
        <taxon>Pseudomonadati</taxon>
        <taxon>Nitrospinota/Tectimicrobiota group</taxon>
        <taxon>Candidatus Tectimicrobiota</taxon>
        <taxon>Candidatus Entotheonellia</taxon>
        <taxon>Candidatus Entotheonellales</taxon>
        <taxon>Candidatus Entotheonellaceae</taxon>
        <taxon>Candidatus Entotheonella</taxon>
    </lineage>
</organism>
<proteinExistence type="inferred from homology"/>
<dbReference type="AlphaFoldDB" id="W4L955"/>
<dbReference type="SUPFAM" id="SSF51735">
    <property type="entry name" value="NAD(P)-binding Rossmann-fold domains"/>
    <property type="match status" value="1"/>
</dbReference>
<dbReference type="PANTHER" id="PTHR43669">
    <property type="entry name" value="5-KETO-D-GLUCONATE 5-REDUCTASE"/>
    <property type="match status" value="1"/>
</dbReference>
<dbReference type="InterPro" id="IPR002347">
    <property type="entry name" value="SDR_fam"/>
</dbReference>
<evidence type="ECO:0000256" key="1">
    <source>
        <dbReference type="ARBA" id="ARBA00006484"/>
    </source>
</evidence>
<name>W4L955_ENTF1</name>
<protein>
    <recommendedName>
        <fullName evidence="5">Short-chain dehydrogenase</fullName>
    </recommendedName>
</protein>
<reference evidence="3 4" key="1">
    <citation type="journal article" date="2014" name="Nature">
        <title>An environmental bacterial taxon with a large and distinct metabolic repertoire.</title>
        <authorList>
            <person name="Wilson M.C."/>
            <person name="Mori T."/>
            <person name="Ruckert C."/>
            <person name="Uria A.R."/>
            <person name="Helf M.J."/>
            <person name="Takada K."/>
            <person name="Gernert C."/>
            <person name="Steffens U.A."/>
            <person name="Heycke N."/>
            <person name="Schmitt S."/>
            <person name="Rinke C."/>
            <person name="Helfrich E.J."/>
            <person name="Brachmann A.O."/>
            <person name="Gurgui C."/>
            <person name="Wakimoto T."/>
            <person name="Kracht M."/>
            <person name="Crusemann M."/>
            <person name="Hentschel U."/>
            <person name="Abe I."/>
            <person name="Matsunaga S."/>
            <person name="Kalinowski J."/>
            <person name="Takeyama H."/>
            <person name="Piel J."/>
        </authorList>
    </citation>
    <scope>NUCLEOTIDE SEQUENCE [LARGE SCALE GENOMIC DNA]</scope>
    <source>
        <strain evidence="4">TSY1</strain>
    </source>
</reference>
<evidence type="ECO:0008006" key="5">
    <source>
        <dbReference type="Google" id="ProtNLM"/>
    </source>
</evidence>
<keyword evidence="4" id="KW-1185">Reference proteome</keyword>
<dbReference type="Gene3D" id="3.40.50.720">
    <property type="entry name" value="NAD(P)-binding Rossmann-like Domain"/>
    <property type="match status" value="1"/>
</dbReference>
<dbReference type="Proteomes" id="UP000019141">
    <property type="component" value="Unassembled WGS sequence"/>
</dbReference>
<dbReference type="PANTHER" id="PTHR43669:SF3">
    <property type="entry name" value="ALCOHOL DEHYDROGENASE, PUTATIVE (AFU_ORTHOLOGUE AFUA_3G03445)-RELATED"/>
    <property type="match status" value="1"/>
</dbReference>
<evidence type="ECO:0000256" key="2">
    <source>
        <dbReference type="ARBA" id="ARBA00023002"/>
    </source>
</evidence>
<comment type="similarity">
    <text evidence="1">Belongs to the short-chain dehydrogenases/reductases (SDR) family.</text>
</comment>
<dbReference type="InterPro" id="IPR036291">
    <property type="entry name" value="NAD(P)-bd_dom_sf"/>
</dbReference>
<feature type="non-terminal residue" evidence="3">
    <location>
        <position position="141"/>
    </location>
</feature>
<gene>
    <name evidence="3" type="ORF">ETSY1_37435</name>
</gene>
<keyword evidence="2" id="KW-0560">Oxidoreductase</keyword>
<evidence type="ECO:0000313" key="4">
    <source>
        <dbReference type="Proteomes" id="UP000019141"/>
    </source>
</evidence>
<dbReference type="EMBL" id="AZHW01001164">
    <property type="protein sequence ID" value="ETW93856.1"/>
    <property type="molecule type" value="Genomic_DNA"/>
</dbReference>
<evidence type="ECO:0000313" key="3">
    <source>
        <dbReference type="EMBL" id="ETW93856.1"/>
    </source>
</evidence>
<dbReference type="GO" id="GO:0016491">
    <property type="term" value="F:oxidoreductase activity"/>
    <property type="evidence" value="ECO:0007669"/>
    <property type="project" value="UniProtKB-KW"/>
</dbReference>